<dbReference type="SUPFAM" id="SSF55261">
    <property type="entry name" value="GAD domain-like"/>
    <property type="match status" value="1"/>
</dbReference>
<evidence type="ECO:0000256" key="3">
    <source>
        <dbReference type="ARBA" id="ARBA00022840"/>
    </source>
</evidence>
<proteinExistence type="predicted"/>
<dbReference type="Proteomes" id="UP000250125">
    <property type="component" value="Chromosome"/>
</dbReference>
<dbReference type="GO" id="GO:0006412">
    <property type="term" value="P:translation"/>
    <property type="evidence" value="ECO:0007669"/>
    <property type="project" value="UniProtKB-KW"/>
</dbReference>
<dbReference type="InterPro" id="IPR036388">
    <property type="entry name" value="WH-like_DNA-bd_sf"/>
</dbReference>
<feature type="domain" description="PH0730-like N-terminal" evidence="6">
    <location>
        <begin position="12"/>
        <end position="71"/>
    </location>
</feature>
<dbReference type="GeneID" id="33316793"/>
<dbReference type="Gene3D" id="1.10.10.10">
    <property type="entry name" value="Winged helix-like DNA-binding domain superfamily/Winged helix DNA-binding domain"/>
    <property type="match status" value="1"/>
</dbReference>
<dbReference type="InterPro" id="IPR054039">
    <property type="entry name" value="PH0730-like_N"/>
</dbReference>
<evidence type="ECO:0000256" key="4">
    <source>
        <dbReference type="ARBA" id="ARBA00022917"/>
    </source>
</evidence>
<sequence>MSWKRGAYPEFTLEDAVAVLFMLQNPVGRKTISETLELGEGSVRTLLKKLSSLDVISSAQRGHSLNEKGRELLEGIQNCFSEALPAGEVEGYPAYALVVKNPPEFKSIELRDEAIRFHARGAMILVVSGGEIVFPEDGRPLGETMPGLAEELKRKLSPGEGDVVVVTWAESEADSMKSTYHVAVFMKGECIPGEIKSLVR</sequence>
<keyword evidence="3" id="KW-0067">ATP-binding</keyword>
<dbReference type="KEGG" id="tsl:A3L11_01100"/>
<dbReference type="GO" id="GO:0004812">
    <property type="term" value="F:aminoacyl-tRNA ligase activity"/>
    <property type="evidence" value="ECO:0007669"/>
    <property type="project" value="InterPro"/>
</dbReference>
<accession>A0A2Z2MHK0</accession>
<dbReference type="GO" id="GO:0005524">
    <property type="term" value="F:ATP binding"/>
    <property type="evidence" value="ECO:0007669"/>
    <property type="project" value="UniProtKB-KW"/>
</dbReference>
<dbReference type="InterPro" id="IPR029349">
    <property type="entry name" value="DUF4443"/>
</dbReference>
<dbReference type="InterPro" id="IPR036390">
    <property type="entry name" value="WH_DNA-bd_sf"/>
</dbReference>
<evidence type="ECO:0000313" key="7">
    <source>
        <dbReference type="EMBL" id="ASJ07892.1"/>
    </source>
</evidence>
<keyword evidence="1" id="KW-0436">Ligase</keyword>
<evidence type="ECO:0000259" key="5">
    <source>
        <dbReference type="Pfam" id="PF14544"/>
    </source>
</evidence>
<evidence type="ECO:0000256" key="2">
    <source>
        <dbReference type="ARBA" id="ARBA00022741"/>
    </source>
</evidence>
<dbReference type="AlphaFoldDB" id="A0A2Z2MHK0"/>
<dbReference type="EMBL" id="CP015103">
    <property type="protein sequence ID" value="ASJ07892.1"/>
    <property type="molecule type" value="Genomic_DNA"/>
</dbReference>
<name>A0A2Z2MHK0_9EURY</name>
<reference evidence="7 8" key="1">
    <citation type="submission" date="2016-04" db="EMBL/GenBank/DDBJ databases">
        <title>Complete genome sequence of Thermococcus siculi type strain RG-20.</title>
        <authorList>
            <person name="Oger P.M."/>
        </authorList>
    </citation>
    <scope>NUCLEOTIDE SEQUENCE [LARGE SCALE GENOMIC DNA]</scope>
    <source>
        <strain evidence="7 8">RG-20</strain>
    </source>
</reference>
<dbReference type="InterPro" id="IPR004115">
    <property type="entry name" value="GAD-like_sf"/>
</dbReference>
<dbReference type="RefSeq" id="WP_088855138.1">
    <property type="nucleotide sequence ID" value="NZ_CP015103.1"/>
</dbReference>
<keyword evidence="4" id="KW-0648">Protein biosynthesis</keyword>
<organism evidence="7 8">
    <name type="scientific">Thermococcus siculi</name>
    <dbReference type="NCBI Taxonomy" id="72803"/>
    <lineage>
        <taxon>Archaea</taxon>
        <taxon>Methanobacteriati</taxon>
        <taxon>Methanobacteriota</taxon>
        <taxon>Thermococci</taxon>
        <taxon>Thermococcales</taxon>
        <taxon>Thermococcaceae</taxon>
        <taxon>Thermococcus</taxon>
    </lineage>
</organism>
<evidence type="ECO:0000256" key="1">
    <source>
        <dbReference type="ARBA" id="ARBA00022598"/>
    </source>
</evidence>
<dbReference type="GO" id="GO:0005737">
    <property type="term" value="C:cytoplasm"/>
    <property type="evidence" value="ECO:0007669"/>
    <property type="project" value="InterPro"/>
</dbReference>
<dbReference type="OrthoDB" id="85402at2157"/>
<keyword evidence="2" id="KW-0547">Nucleotide-binding</keyword>
<dbReference type="Pfam" id="PF14544">
    <property type="entry name" value="DUF4443"/>
    <property type="match status" value="1"/>
</dbReference>
<protein>
    <submittedName>
        <fullName evidence="7">Uncharacterized protein</fullName>
    </submittedName>
</protein>
<gene>
    <name evidence="7" type="ORF">A3L11_01100</name>
</gene>
<feature type="domain" description="DUF4443" evidence="5">
    <location>
        <begin position="94"/>
        <end position="185"/>
    </location>
</feature>
<evidence type="ECO:0000259" key="6">
    <source>
        <dbReference type="Pfam" id="PF22167"/>
    </source>
</evidence>
<evidence type="ECO:0000313" key="8">
    <source>
        <dbReference type="Proteomes" id="UP000250125"/>
    </source>
</evidence>
<dbReference type="Pfam" id="PF22167">
    <property type="entry name" value="PH0730-like_N"/>
    <property type="match status" value="1"/>
</dbReference>
<keyword evidence="8" id="KW-1185">Reference proteome</keyword>
<dbReference type="SUPFAM" id="SSF46785">
    <property type="entry name" value="Winged helix' DNA-binding domain"/>
    <property type="match status" value="1"/>
</dbReference>
<dbReference type="Gene3D" id="3.30.1360.30">
    <property type="entry name" value="GAD-like domain"/>
    <property type="match status" value="1"/>
</dbReference>